<evidence type="ECO:0000256" key="1">
    <source>
        <dbReference type="ARBA" id="ARBA00004370"/>
    </source>
</evidence>
<evidence type="ECO:0000256" key="6">
    <source>
        <dbReference type="ARBA" id="ARBA00022989"/>
    </source>
</evidence>
<dbReference type="InterPro" id="IPR000440">
    <property type="entry name" value="NADH_UbQ/plastoQ_OxRdtase_su3"/>
</dbReference>
<keyword evidence="4 9" id="KW-0813">Transport</keyword>
<evidence type="ECO:0000256" key="4">
    <source>
        <dbReference type="ARBA" id="ARBA00022448"/>
    </source>
</evidence>
<keyword evidence="9" id="KW-0520">NAD</keyword>
<accession>A0A172QHD1</accession>
<organism evidence="10">
    <name type="scientific">Stygobromus tenuis potomacus</name>
    <dbReference type="NCBI Taxonomy" id="1849149"/>
    <lineage>
        <taxon>Eukaryota</taxon>
        <taxon>Metazoa</taxon>
        <taxon>Ecdysozoa</taxon>
        <taxon>Arthropoda</taxon>
        <taxon>Crustacea</taxon>
        <taxon>Multicrustacea</taxon>
        <taxon>Malacostraca</taxon>
        <taxon>Eumalacostraca</taxon>
        <taxon>Peracarida</taxon>
        <taxon>Amphipoda</taxon>
        <taxon>Senticaudata</taxon>
        <taxon>Gammarida</taxon>
        <taxon>Crangonyctidira</taxon>
        <taxon>Crangonyctoidea</taxon>
        <taxon>Crangonyctidae</taxon>
        <taxon>Stygobromus</taxon>
    </lineage>
</organism>
<comment type="function">
    <text evidence="9">Core subunit of the mitochondrial membrane respiratory chain NADH dehydrogenase (Complex I) which catalyzes electron transfer from NADH through the respiratory chain, using ubiquinone as an electron acceptor. Essential for the catalytic activity of complex I.</text>
</comment>
<dbReference type="EMBL" id="KU869712">
    <property type="protein sequence ID" value="AND97098.1"/>
    <property type="molecule type" value="Genomic_DNA"/>
</dbReference>
<evidence type="ECO:0000256" key="9">
    <source>
        <dbReference type="RuleBase" id="RU003640"/>
    </source>
</evidence>
<feature type="transmembrane region" description="Helical" evidence="9">
    <location>
        <begin position="67"/>
        <end position="92"/>
    </location>
</feature>
<dbReference type="Gene3D" id="1.20.58.1610">
    <property type="entry name" value="NADH:ubiquinone/plastoquinone oxidoreductase, chain 3"/>
    <property type="match status" value="1"/>
</dbReference>
<evidence type="ECO:0000256" key="2">
    <source>
        <dbReference type="ARBA" id="ARBA00008472"/>
    </source>
</evidence>
<name>A0A172QHD1_9CRUS</name>
<gene>
    <name evidence="10" type="primary">nad3</name>
</gene>
<evidence type="ECO:0000256" key="8">
    <source>
        <dbReference type="ARBA" id="ARBA00049551"/>
    </source>
</evidence>
<sequence>MSNFNYLKNIIISLTPVLVLTLLISTVLGLLALMTGKHSLKERETLSPFECGFDPWKKARTPFSLRFFLVTIIFLIFDVEIALLLPLGILLYSPQPEIMIFTALTLMIILVAGLFHEWRLGSLNWT</sequence>
<evidence type="ECO:0000256" key="7">
    <source>
        <dbReference type="ARBA" id="ARBA00023136"/>
    </source>
</evidence>
<keyword evidence="9" id="KW-0679">Respiratory chain</keyword>
<keyword evidence="9" id="KW-1278">Translocase</keyword>
<dbReference type="GO" id="GO:0031966">
    <property type="term" value="C:mitochondrial membrane"/>
    <property type="evidence" value="ECO:0007669"/>
    <property type="project" value="UniProtKB-SubCell"/>
</dbReference>
<geneLocation type="mitochondrion" evidence="10"/>
<comment type="similarity">
    <text evidence="2 9">Belongs to the complex I subunit 3 family.</text>
</comment>
<keyword evidence="9" id="KW-0830">Ubiquinone</keyword>
<dbReference type="Pfam" id="PF00507">
    <property type="entry name" value="Oxidored_q4"/>
    <property type="match status" value="1"/>
</dbReference>
<dbReference type="PANTHER" id="PTHR11058:SF9">
    <property type="entry name" value="NADH-UBIQUINONE OXIDOREDUCTASE CHAIN 3"/>
    <property type="match status" value="1"/>
</dbReference>
<feature type="transmembrane region" description="Helical" evidence="9">
    <location>
        <begin position="98"/>
        <end position="115"/>
    </location>
</feature>
<comment type="catalytic activity">
    <reaction evidence="8 9">
        <text>a ubiquinone + NADH + 5 H(+)(in) = a ubiquinol + NAD(+) + 4 H(+)(out)</text>
        <dbReference type="Rhea" id="RHEA:29091"/>
        <dbReference type="Rhea" id="RHEA-COMP:9565"/>
        <dbReference type="Rhea" id="RHEA-COMP:9566"/>
        <dbReference type="ChEBI" id="CHEBI:15378"/>
        <dbReference type="ChEBI" id="CHEBI:16389"/>
        <dbReference type="ChEBI" id="CHEBI:17976"/>
        <dbReference type="ChEBI" id="CHEBI:57540"/>
        <dbReference type="ChEBI" id="CHEBI:57945"/>
        <dbReference type="EC" id="7.1.1.2"/>
    </reaction>
</comment>
<evidence type="ECO:0000313" key="10">
    <source>
        <dbReference type="EMBL" id="AND97098.1"/>
    </source>
</evidence>
<dbReference type="GO" id="GO:0008137">
    <property type="term" value="F:NADH dehydrogenase (ubiquinone) activity"/>
    <property type="evidence" value="ECO:0007669"/>
    <property type="project" value="UniProtKB-UniRule"/>
</dbReference>
<keyword evidence="9 10" id="KW-0496">Mitochondrion</keyword>
<protein>
    <recommendedName>
        <fullName evidence="3 9">NADH-ubiquinone oxidoreductase chain 3</fullName>
        <ecNumber evidence="9">7.1.1.2</ecNumber>
    </recommendedName>
</protein>
<reference evidence="10" key="1">
    <citation type="submission" date="2016-03" db="EMBL/GenBank/DDBJ databases">
        <title>Comparative mitogenomic analyses of three North American stygobiont amphipods of the genus Stygobromus (Crustacea: Amphipoda).</title>
        <authorList>
            <person name="Aunins A.W."/>
            <person name="King T.L."/>
            <person name="Hobson C.S."/>
            <person name="Nelms D.L."/>
        </authorList>
    </citation>
    <scope>NUCLEOTIDE SEQUENCE</scope>
</reference>
<keyword evidence="7 9" id="KW-0472">Membrane</keyword>
<comment type="subcellular location">
    <subcellularLocation>
        <location evidence="1">Membrane</location>
    </subcellularLocation>
    <subcellularLocation>
        <location evidence="9">Mitochondrion membrane</location>
        <topology evidence="9">Multi-pass membrane protein</topology>
    </subcellularLocation>
</comment>
<keyword evidence="5 9" id="KW-0812">Transmembrane</keyword>
<keyword evidence="6 9" id="KW-1133">Transmembrane helix</keyword>
<dbReference type="InterPro" id="IPR038430">
    <property type="entry name" value="NDAH_ubi_oxred_su3_sf"/>
</dbReference>
<evidence type="ECO:0000256" key="5">
    <source>
        <dbReference type="ARBA" id="ARBA00022692"/>
    </source>
</evidence>
<dbReference type="AlphaFoldDB" id="A0A172QHD1"/>
<dbReference type="GO" id="GO:0030964">
    <property type="term" value="C:NADH dehydrogenase complex"/>
    <property type="evidence" value="ECO:0007669"/>
    <property type="project" value="TreeGrafter"/>
</dbReference>
<evidence type="ECO:0000256" key="3">
    <source>
        <dbReference type="ARBA" id="ARBA00021007"/>
    </source>
</evidence>
<dbReference type="EC" id="7.1.1.2" evidence="9"/>
<keyword evidence="9" id="KW-0249">Electron transport</keyword>
<dbReference type="PANTHER" id="PTHR11058">
    <property type="entry name" value="NADH-UBIQUINONE OXIDOREDUCTASE CHAIN 3"/>
    <property type="match status" value="1"/>
</dbReference>
<feature type="transmembrane region" description="Helical" evidence="9">
    <location>
        <begin position="6"/>
        <end position="33"/>
    </location>
</feature>
<proteinExistence type="inferred from homology"/>